<name>A0A510IC54_9VIBR</name>
<dbReference type="Proteomes" id="UP000315115">
    <property type="component" value="Chromosome 2"/>
</dbReference>
<feature type="signal peptide" evidence="1">
    <location>
        <begin position="1"/>
        <end position="29"/>
    </location>
</feature>
<evidence type="ECO:0000256" key="1">
    <source>
        <dbReference type="SAM" id="SignalP"/>
    </source>
</evidence>
<dbReference type="AlphaFoldDB" id="A0A510IC54"/>
<feature type="chain" id="PRO_5022137169" evidence="1">
    <location>
        <begin position="30"/>
        <end position="441"/>
    </location>
</feature>
<dbReference type="RefSeq" id="WP_138955461.1">
    <property type="nucleotide sequence ID" value="NZ_AP019799.1"/>
</dbReference>
<dbReference type="InterPro" id="IPR010869">
    <property type="entry name" value="DUF1501"/>
</dbReference>
<reference evidence="3" key="1">
    <citation type="submission" date="2019-07" db="EMBL/GenBank/DDBJ databases">
        <title>Complete Genome Sequences of Vibrion rotiferianus strain AM7.</title>
        <authorList>
            <person name="Miyazaki K."/>
            <person name="Wiseschart A."/>
            <person name="Pootanakit K."/>
            <person name="Ishimori K."/>
            <person name="Kitahara K."/>
        </authorList>
    </citation>
    <scope>NUCLEOTIDE SEQUENCE [LARGE SCALE GENOMIC DNA]</scope>
    <source>
        <strain evidence="3">AM7</strain>
    </source>
</reference>
<sequence>MDISRRNLLKSTASLSVLASMGLPSLTLASPSNDYRALICVYLSGGNDAINTVLPLSDPHYQAYKAVRSNLAVERDTILSTHLTATDNYGNEVPLGLHPSLSALQSLFERGDANVVLNSGILERPLSKSEIEQDKDVLPTHLFSHNSQRNSWLSGGMPVDSNLGWAGRMLDVLSSQADVTPLYSIHGDSLWLRSVDHTQTVLKQDRVLQLTAINKSDFNEAYAKIQAIKPASLFGNHFNTMTEQSMLMSQLLASELKSVEPVAGFSKSSLGKQLNMVFKLISRQNSLSQQRQIFFVKHTGYDVHDAQLTKHPSLLKDLSENLSALYQALDEQGLGDSVTTFTMSDFGRRMTSNGNGTDHGWGGHQLVIGGAVKSTQPIGTWPELVLGGEDDYSKGRLIPKIAADQVGATLAQWMGISDGAALDYVFPNIRNFSTSNLGFMA</sequence>
<evidence type="ECO:0000313" key="2">
    <source>
        <dbReference type="EMBL" id="BBL90708.1"/>
    </source>
</evidence>
<evidence type="ECO:0000313" key="3">
    <source>
        <dbReference type="Proteomes" id="UP000315115"/>
    </source>
</evidence>
<proteinExistence type="predicted"/>
<dbReference type="InterPro" id="IPR006311">
    <property type="entry name" value="TAT_signal"/>
</dbReference>
<dbReference type="PANTHER" id="PTHR43737:SF1">
    <property type="entry name" value="DUF1501 DOMAIN-CONTAINING PROTEIN"/>
    <property type="match status" value="1"/>
</dbReference>
<protein>
    <submittedName>
        <fullName evidence="2">Tat pathway signal protein</fullName>
    </submittedName>
</protein>
<dbReference type="EMBL" id="AP019799">
    <property type="protein sequence ID" value="BBL90708.1"/>
    <property type="molecule type" value="Genomic_DNA"/>
</dbReference>
<dbReference type="PANTHER" id="PTHR43737">
    <property type="entry name" value="BLL7424 PROTEIN"/>
    <property type="match status" value="1"/>
</dbReference>
<accession>A0A510IC54</accession>
<keyword evidence="1" id="KW-0732">Signal</keyword>
<dbReference type="PROSITE" id="PS51318">
    <property type="entry name" value="TAT"/>
    <property type="match status" value="1"/>
</dbReference>
<dbReference type="Pfam" id="PF07394">
    <property type="entry name" value="DUF1501"/>
    <property type="match status" value="1"/>
</dbReference>
<organism evidence="2 3">
    <name type="scientific">Vibrio rotiferianus</name>
    <dbReference type="NCBI Taxonomy" id="190895"/>
    <lineage>
        <taxon>Bacteria</taxon>
        <taxon>Pseudomonadati</taxon>
        <taxon>Pseudomonadota</taxon>
        <taxon>Gammaproteobacteria</taxon>
        <taxon>Vibrionales</taxon>
        <taxon>Vibrionaceae</taxon>
        <taxon>Vibrio</taxon>
    </lineage>
</organism>
<gene>
    <name evidence="2" type="ORF">VroAM7_33610</name>
</gene>